<evidence type="ECO:0000313" key="1">
    <source>
        <dbReference type="EMBL" id="DAD96950.1"/>
    </source>
</evidence>
<dbReference type="EMBL" id="BK015226">
    <property type="protein sequence ID" value="DAD96950.1"/>
    <property type="molecule type" value="Genomic_DNA"/>
</dbReference>
<proteinExistence type="predicted"/>
<sequence>MKARKKPVTVEVVQLKMLSARSYRKCKEFVGEAWVDHNNMPNGLPGIETLEGTMEISDGDYIIKGVHGEFYPCKPDIFLETYEIIEE</sequence>
<organism evidence="1">
    <name type="scientific">Siphoviridae sp. ctuHu10</name>
    <dbReference type="NCBI Taxonomy" id="2826502"/>
    <lineage>
        <taxon>Viruses</taxon>
        <taxon>Duplodnaviria</taxon>
        <taxon>Heunggongvirae</taxon>
        <taxon>Uroviricota</taxon>
        <taxon>Caudoviricetes</taxon>
    </lineage>
</organism>
<reference evidence="1" key="1">
    <citation type="journal article" date="2021" name="Proc. Natl. Acad. Sci. U.S.A.">
        <title>A Catalog of Tens of Thousands of Viruses from Human Metagenomes Reveals Hidden Associations with Chronic Diseases.</title>
        <authorList>
            <person name="Tisza M.J."/>
            <person name="Buck C.B."/>
        </authorList>
    </citation>
    <scope>NUCLEOTIDE SEQUENCE</scope>
    <source>
        <strain evidence="1">CtuHu10</strain>
    </source>
</reference>
<protein>
    <submittedName>
        <fullName evidence="1">PGDYG protein</fullName>
    </submittedName>
</protein>
<name>A0A8S5NQD0_9CAUD</name>
<accession>A0A8S5NQD0</accession>